<dbReference type="AlphaFoldDB" id="A0A484HEA6"/>
<dbReference type="Pfam" id="PF19266">
    <property type="entry name" value="CIS_tube"/>
    <property type="match status" value="1"/>
</dbReference>
<gene>
    <name evidence="2" type="ORF">EPICR_110008</name>
</gene>
<evidence type="ECO:0000313" key="2">
    <source>
        <dbReference type="EMBL" id="VEN73041.1"/>
    </source>
</evidence>
<organism evidence="2">
    <name type="scientific">uncultured Desulfobacteraceae bacterium</name>
    <dbReference type="NCBI Taxonomy" id="218296"/>
    <lineage>
        <taxon>Bacteria</taxon>
        <taxon>Pseudomonadati</taxon>
        <taxon>Thermodesulfobacteriota</taxon>
        <taxon>Desulfobacteria</taxon>
        <taxon>Desulfobacterales</taxon>
        <taxon>Desulfobacteraceae</taxon>
        <taxon>environmental samples</taxon>
    </lineage>
</organism>
<feature type="domain" description="Contractile injection system tube protein N-terminal" evidence="1">
    <location>
        <begin position="9"/>
        <end position="152"/>
    </location>
</feature>
<dbReference type="EMBL" id="CAACVI010000003">
    <property type="protein sequence ID" value="VEN73041.1"/>
    <property type="molecule type" value="Genomic_DNA"/>
</dbReference>
<evidence type="ECO:0000259" key="1">
    <source>
        <dbReference type="Pfam" id="PF19266"/>
    </source>
</evidence>
<dbReference type="InterPro" id="IPR045361">
    <property type="entry name" value="CIS_tube_prot_N"/>
</dbReference>
<proteinExistence type="predicted"/>
<accession>A0A484HEA6</accession>
<reference evidence="2" key="1">
    <citation type="submission" date="2019-01" db="EMBL/GenBank/DDBJ databases">
        <authorList>
            <consortium name="Genoscope - CEA"/>
            <person name="William W."/>
        </authorList>
    </citation>
    <scope>NUCLEOTIDE SEQUENCE</scope>
    <source>
        <strain evidence="2">CR-1</strain>
    </source>
</reference>
<protein>
    <recommendedName>
        <fullName evidence="1">Contractile injection system tube protein N-terminal domain-containing protein</fullName>
    </recommendedName>
</protein>
<name>A0A484HEA6_9BACT</name>
<sequence length="217" mass="24091">MSYKLEKMKIKPEKGSEFKVLFNPESYSMTYENTFSPLQGVGASGKEQTYSRSAPATLDMTLIFDTTGASGVAKSLKDKKVQDQVDKFLKATTQLNGSLHRPPKVTVNWGSKIFEGFIESVTVNYTLFDREGKPIRAELETSFTAHIDDGDRESADDLKSADLTHGRVVAAGDNLTLLAKEIYDDPACYIHVAKANKLVHFRKLEPGSELCFPPMED</sequence>